<gene>
    <name evidence="18" type="ORF">CWI83_06325</name>
</gene>
<dbReference type="InterPro" id="IPR036097">
    <property type="entry name" value="HisK_dim/P_sf"/>
</dbReference>
<dbReference type="InterPro" id="IPR050980">
    <property type="entry name" value="2C_sensor_his_kinase"/>
</dbReference>
<dbReference type="CDD" id="cd06225">
    <property type="entry name" value="HAMP"/>
    <property type="match status" value="1"/>
</dbReference>
<keyword evidence="9" id="KW-0547">Nucleotide-binding</keyword>
<keyword evidence="8 15" id="KW-0812">Transmembrane</keyword>
<accession>A0A432ZLC0</accession>
<keyword evidence="19" id="KW-1185">Reference proteome</keyword>
<dbReference type="InterPro" id="IPR004358">
    <property type="entry name" value="Sig_transdc_His_kin-like_C"/>
</dbReference>
<dbReference type="InterPro" id="IPR005467">
    <property type="entry name" value="His_kinase_dom"/>
</dbReference>
<evidence type="ECO:0000313" key="19">
    <source>
        <dbReference type="Proteomes" id="UP000288279"/>
    </source>
</evidence>
<dbReference type="InterPro" id="IPR003660">
    <property type="entry name" value="HAMP_dom"/>
</dbReference>
<evidence type="ECO:0000256" key="2">
    <source>
        <dbReference type="ARBA" id="ARBA00004429"/>
    </source>
</evidence>
<evidence type="ECO:0000256" key="11">
    <source>
        <dbReference type="ARBA" id="ARBA00022840"/>
    </source>
</evidence>
<comment type="caution">
    <text evidence="18">The sequence shown here is derived from an EMBL/GenBank/DDBJ whole genome shotgun (WGS) entry which is preliminary data.</text>
</comment>
<reference evidence="18 19" key="1">
    <citation type="journal article" date="2011" name="Front. Microbiol.">
        <title>Genomic signatures of strain selection and enhancement in Bacillus atrophaeus var. globigii, a historical biowarfare simulant.</title>
        <authorList>
            <person name="Gibbons H.S."/>
            <person name="Broomall S.M."/>
            <person name="McNew L.A."/>
            <person name="Daligault H."/>
            <person name="Chapman C."/>
            <person name="Bruce D."/>
            <person name="Karavis M."/>
            <person name="Krepps M."/>
            <person name="McGregor P.A."/>
            <person name="Hong C."/>
            <person name="Park K.H."/>
            <person name="Akmal A."/>
            <person name="Feldman A."/>
            <person name="Lin J.S."/>
            <person name="Chang W.E."/>
            <person name="Higgs B.W."/>
            <person name="Demirev P."/>
            <person name="Lindquist J."/>
            <person name="Liem A."/>
            <person name="Fochler E."/>
            <person name="Read T.D."/>
            <person name="Tapia R."/>
            <person name="Johnson S."/>
            <person name="Bishop-Lilly K.A."/>
            <person name="Detter C."/>
            <person name="Han C."/>
            <person name="Sozhamannan S."/>
            <person name="Rosenzweig C.N."/>
            <person name="Skowronski E.W."/>
        </authorList>
    </citation>
    <scope>NUCLEOTIDE SEQUENCE [LARGE SCALE GENOMIC DNA]</scope>
    <source>
        <strain evidence="18 19">PIT1</strain>
    </source>
</reference>
<dbReference type="Proteomes" id="UP000288279">
    <property type="component" value="Unassembled WGS sequence"/>
</dbReference>
<dbReference type="Pfam" id="PF00672">
    <property type="entry name" value="HAMP"/>
    <property type="match status" value="1"/>
</dbReference>
<keyword evidence="13" id="KW-0902">Two-component regulatory system</keyword>
<dbReference type="GO" id="GO:0005524">
    <property type="term" value="F:ATP binding"/>
    <property type="evidence" value="ECO:0007669"/>
    <property type="project" value="UniProtKB-KW"/>
</dbReference>
<feature type="domain" description="Histidine kinase" evidence="16">
    <location>
        <begin position="238"/>
        <end position="441"/>
    </location>
</feature>
<dbReference type="SMART" id="SM00387">
    <property type="entry name" value="HATPase_c"/>
    <property type="match status" value="1"/>
</dbReference>
<name>A0A432ZLC0_9GAMM</name>
<evidence type="ECO:0000256" key="4">
    <source>
        <dbReference type="ARBA" id="ARBA00022475"/>
    </source>
</evidence>
<protein>
    <recommendedName>
        <fullName evidence="3">histidine kinase</fullName>
        <ecNumber evidence="3">2.7.13.3</ecNumber>
    </recommendedName>
</protein>
<evidence type="ECO:0000256" key="10">
    <source>
        <dbReference type="ARBA" id="ARBA00022777"/>
    </source>
</evidence>
<dbReference type="SUPFAM" id="SSF47384">
    <property type="entry name" value="Homodimeric domain of signal transducing histidine kinase"/>
    <property type="match status" value="1"/>
</dbReference>
<keyword evidence="12 15" id="KW-1133">Transmembrane helix</keyword>
<dbReference type="NCBIfam" id="NF007004">
    <property type="entry name" value="PRK09467.1"/>
    <property type="match status" value="1"/>
</dbReference>
<dbReference type="CDD" id="cd00082">
    <property type="entry name" value="HisKA"/>
    <property type="match status" value="1"/>
</dbReference>
<evidence type="ECO:0000256" key="9">
    <source>
        <dbReference type="ARBA" id="ARBA00022741"/>
    </source>
</evidence>
<dbReference type="FunFam" id="1.10.287.130:FF:000006">
    <property type="entry name" value="Osmolarity two-component histidine kinase EnvZ"/>
    <property type="match status" value="1"/>
</dbReference>
<dbReference type="PROSITE" id="PS50109">
    <property type="entry name" value="HIS_KIN"/>
    <property type="match status" value="1"/>
</dbReference>
<keyword evidence="4" id="KW-1003">Cell membrane</keyword>
<dbReference type="AlphaFoldDB" id="A0A432ZLC0"/>
<evidence type="ECO:0000256" key="14">
    <source>
        <dbReference type="ARBA" id="ARBA00023136"/>
    </source>
</evidence>
<evidence type="ECO:0000256" key="1">
    <source>
        <dbReference type="ARBA" id="ARBA00000085"/>
    </source>
</evidence>
<dbReference type="Gene3D" id="1.10.287.130">
    <property type="match status" value="1"/>
</dbReference>
<keyword evidence="7" id="KW-0808">Transferase</keyword>
<feature type="domain" description="HAMP" evidence="17">
    <location>
        <begin position="178"/>
        <end position="230"/>
    </location>
</feature>
<evidence type="ECO:0000259" key="17">
    <source>
        <dbReference type="PROSITE" id="PS50885"/>
    </source>
</evidence>
<dbReference type="SMART" id="SM00388">
    <property type="entry name" value="HisKA"/>
    <property type="match status" value="1"/>
</dbReference>
<dbReference type="PANTHER" id="PTHR44936">
    <property type="entry name" value="SENSOR PROTEIN CREC"/>
    <property type="match status" value="1"/>
</dbReference>
<keyword evidence="5" id="KW-0997">Cell inner membrane</keyword>
<dbReference type="GO" id="GO:0000155">
    <property type="term" value="F:phosphorelay sensor kinase activity"/>
    <property type="evidence" value="ECO:0007669"/>
    <property type="project" value="InterPro"/>
</dbReference>
<evidence type="ECO:0000256" key="12">
    <source>
        <dbReference type="ARBA" id="ARBA00022989"/>
    </source>
</evidence>
<keyword evidence="10 18" id="KW-0418">Kinase</keyword>
<evidence type="ECO:0000256" key="8">
    <source>
        <dbReference type="ARBA" id="ARBA00022692"/>
    </source>
</evidence>
<dbReference type="OrthoDB" id="9804645at2"/>
<organism evidence="18 19">
    <name type="scientific">Pseudidiomarina taiwanensis</name>
    <dbReference type="NCBI Taxonomy" id="337250"/>
    <lineage>
        <taxon>Bacteria</taxon>
        <taxon>Pseudomonadati</taxon>
        <taxon>Pseudomonadota</taxon>
        <taxon>Gammaproteobacteria</taxon>
        <taxon>Alteromonadales</taxon>
        <taxon>Idiomarinaceae</taxon>
        <taxon>Pseudidiomarina</taxon>
    </lineage>
</organism>
<dbReference type="EMBL" id="PIQG01000002">
    <property type="protein sequence ID" value="RUO78630.1"/>
    <property type="molecule type" value="Genomic_DNA"/>
</dbReference>
<dbReference type="PANTHER" id="PTHR44936:SF5">
    <property type="entry name" value="SENSOR HISTIDINE KINASE ENVZ"/>
    <property type="match status" value="1"/>
</dbReference>
<dbReference type="PROSITE" id="PS50885">
    <property type="entry name" value="HAMP"/>
    <property type="match status" value="1"/>
</dbReference>
<evidence type="ECO:0000313" key="18">
    <source>
        <dbReference type="EMBL" id="RUO78630.1"/>
    </source>
</evidence>
<evidence type="ECO:0000256" key="15">
    <source>
        <dbReference type="SAM" id="Phobius"/>
    </source>
</evidence>
<dbReference type="SUPFAM" id="SSF55874">
    <property type="entry name" value="ATPase domain of HSP90 chaperone/DNA topoisomerase II/histidine kinase"/>
    <property type="match status" value="1"/>
</dbReference>
<dbReference type="RefSeq" id="WP_126827232.1">
    <property type="nucleotide sequence ID" value="NZ_PIQG01000002.1"/>
</dbReference>
<keyword evidence="11" id="KW-0067">ATP-binding</keyword>
<keyword evidence="14 15" id="KW-0472">Membrane</keyword>
<dbReference type="SMART" id="SM00304">
    <property type="entry name" value="HAMP"/>
    <property type="match status" value="1"/>
</dbReference>
<dbReference type="InterPro" id="IPR003594">
    <property type="entry name" value="HATPase_dom"/>
</dbReference>
<comment type="subcellular location">
    <subcellularLocation>
        <location evidence="2">Cell inner membrane</location>
        <topology evidence="2">Multi-pass membrane protein</topology>
    </subcellularLocation>
</comment>
<evidence type="ECO:0000256" key="5">
    <source>
        <dbReference type="ARBA" id="ARBA00022519"/>
    </source>
</evidence>
<evidence type="ECO:0000256" key="7">
    <source>
        <dbReference type="ARBA" id="ARBA00022679"/>
    </source>
</evidence>
<dbReference type="EC" id="2.7.13.3" evidence="3"/>
<evidence type="ECO:0000256" key="13">
    <source>
        <dbReference type="ARBA" id="ARBA00023012"/>
    </source>
</evidence>
<dbReference type="PRINTS" id="PR00344">
    <property type="entry name" value="BCTRLSENSOR"/>
</dbReference>
<evidence type="ECO:0000259" key="16">
    <source>
        <dbReference type="PROSITE" id="PS50109"/>
    </source>
</evidence>
<dbReference type="InterPro" id="IPR003661">
    <property type="entry name" value="HisK_dim/P_dom"/>
</dbReference>
<dbReference type="Gene3D" id="3.30.565.10">
    <property type="entry name" value="Histidine kinase-like ATPase, C-terminal domain"/>
    <property type="match status" value="1"/>
</dbReference>
<dbReference type="Pfam" id="PF02518">
    <property type="entry name" value="HATPase_c"/>
    <property type="match status" value="1"/>
</dbReference>
<sequence>MVALLPRSSFARTLLLVASLLLINQVVSYLMVGFYVVKPSMQQITALVARQIEATLVVDDFIKHSFAPRTSKLELAQAYTAEAGIQGFSEDEAIANGLQQTTAYSFLSVRIQELLGADTQVRISQGEEFMLWVQTDRVPGYWLRVQIDNFNESRFSPLLFYLVLIGVLSVLGGVLFTNWQNKPLKALERAAQQIGRGEYPDLLPEQGSSEVVAVTRAFNQMSQGIQRLEQDRNLLLAGVSHDLRTPLTRMRLAAEMLPEHEEQTALGMIDDIDDMNAIIDQFIDYVRADSSNDLDRESLSYLVEDVVAHMPETWQVEVTLELAELPKIPMRALSLKRVLLNLLQNAVRYGGGRVLIQTHYNESEATAAVTLHDNGAGIPADQIERLLQPFTQGDQARASKGSGLGLAIVQRIIERHHGTLSFAQSDRLGGLAVTITLPALASAAYSDR</sequence>
<dbReference type="GO" id="GO:0005886">
    <property type="term" value="C:plasma membrane"/>
    <property type="evidence" value="ECO:0007669"/>
    <property type="project" value="UniProtKB-SubCell"/>
</dbReference>
<evidence type="ECO:0000256" key="3">
    <source>
        <dbReference type="ARBA" id="ARBA00012438"/>
    </source>
</evidence>
<comment type="catalytic activity">
    <reaction evidence="1">
        <text>ATP + protein L-histidine = ADP + protein N-phospho-L-histidine.</text>
        <dbReference type="EC" id="2.7.13.3"/>
    </reaction>
</comment>
<dbReference type="Pfam" id="PF00512">
    <property type="entry name" value="HisKA"/>
    <property type="match status" value="1"/>
</dbReference>
<dbReference type="InterPro" id="IPR036890">
    <property type="entry name" value="HATPase_C_sf"/>
</dbReference>
<feature type="transmembrane region" description="Helical" evidence="15">
    <location>
        <begin position="158"/>
        <end position="179"/>
    </location>
</feature>
<keyword evidence="6" id="KW-0597">Phosphoprotein</keyword>
<evidence type="ECO:0000256" key="6">
    <source>
        <dbReference type="ARBA" id="ARBA00022553"/>
    </source>
</evidence>
<proteinExistence type="predicted"/>